<dbReference type="STRING" id="307507.A0A2V0P1Q0"/>
<keyword evidence="5 8" id="KW-0175">Coiled coil</keyword>
<feature type="compositionally biased region" description="Low complexity" evidence="9">
    <location>
        <begin position="1004"/>
        <end position="1014"/>
    </location>
</feature>
<dbReference type="InterPro" id="IPR036961">
    <property type="entry name" value="Kinesin_motor_dom_sf"/>
</dbReference>
<dbReference type="InterPro" id="IPR029329">
    <property type="entry name" value="DUF4472"/>
</dbReference>
<comment type="subcellular location">
    <subcellularLocation>
        <location evidence="1">Cytoplasm</location>
    </subcellularLocation>
</comment>
<evidence type="ECO:0000256" key="9">
    <source>
        <dbReference type="SAM" id="MobiDB-lite"/>
    </source>
</evidence>
<dbReference type="SUPFAM" id="SSF52540">
    <property type="entry name" value="P-loop containing nucleoside triphosphate hydrolases"/>
    <property type="match status" value="1"/>
</dbReference>
<feature type="domain" description="Kinesin motor" evidence="10">
    <location>
        <begin position="23"/>
        <end position="364"/>
    </location>
</feature>
<evidence type="ECO:0000256" key="2">
    <source>
        <dbReference type="ARBA" id="ARBA00022490"/>
    </source>
</evidence>
<dbReference type="OrthoDB" id="2113965at2759"/>
<comment type="similarity">
    <text evidence="7">Belongs to the TRAFAC class myosin-kinesin ATPase superfamily. Kinesin family.</text>
</comment>
<dbReference type="GO" id="GO:0005875">
    <property type="term" value="C:microtubule associated complex"/>
    <property type="evidence" value="ECO:0007669"/>
    <property type="project" value="TreeGrafter"/>
</dbReference>
<dbReference type="PANTHER" id="PTHR47969:SF15">
    <property type="entry name" value="CHROMOSOME-ASSOCIATED KINESIN KIF4A-RELATED"/>
    <property type="match status" value="1"/>
</dbReference>
<feature type="compositionally biased region" description="Gly residues" evidence="9">
    <location>
        <begin position="638"/>
        <end position="650"/>
    </location>
</feature>
<keyword evidence="3 7" id="KW-0547">Nucleotide-binding</keyword>
<dbReference type="Pfam" id="PF14739">
    <property type="entry name" value="DUF4472"/>
    <property type="match status" value="1"/>
</dbReference>
<feature type="compositionally biased region" description="Low complexity" evidence="9">
    <location>
        <begin position="613"/>
        <end position="637"/>
    </location>
</feature>
<evidence type="ECO:0000256" key="1">
    <source>
        <dbReference type="ARBA" id="ARBA00004496"/>
    </source>
</evidence>
<feature type="region of interest" description="Disordered" evidence="9">
    <location>
        <begin position="982"/>
        <end position="1016"/>
    </location>
</feature>
<dbReference type="GO" id="GO:0008017">
    <property type="term" value="F:microtubule binding"/>
    <property type="evidence" value="ECO:0007669"/>
    <property type="project" value="InterPro"/>
</dbReference>
<keyword evidence="12" id="KW-1185">Reference proteome</keyword>
<feature type="coiled-coil region" evidence="8">
    <location>
        <begin position="1016"/>
        <end position="1050"/>
    </location>
</feature>
<dbReference type="Gene3D" id="3.40.850.10">
    <property type="entry name" value="Kinesin motor domain"/>
    <property type="match status" value="1"/>
</dbReference>
<dbReference type="SMART" id="SM00129">
    <property type="entry name" value="KISc"/>
    <property type="match status" value="1"/>
</dbReference>
<evidence type="ECO:0000313" key="11">
    <source>
        <dbReference type="EMBL" id="GBF93794.1"/>
    </source>
</evidence>
<dbReference type="AlphaFoldDB" id="A0A2V0P1Q0"/>
<keyword evidence="4 7" id="KW-0067">ATP-binding</keyword>
<comment type="caution">
    <text evidence="11">The sequence shown here is derived from an EMBL/GenBank/DDBJ whole genome shotgun (WGS) entry which is preliminary data.</text>
</comment>
<evidence type="ECO:0000256" key="5">
    <source>
        <dbReference type="ARBA" id="ARBA00023054"/>
    </source>
</evidence>
<evidence type="ECO:0000313" key="12">
    <source>
        <dbReference type="Proteomes" id="UP000247498"/>
    </source>
</evidence>
<feature type="coiled-coil region" evidence="8">
    <location>
        <begin position="537"/>
        <end position="592"/>
    </location>
</feature>
<reference evidence="11 12" key="1">
    <citation type="journal article" date="2018" name="Sci. Rep.">
        <title>Raphidocelis subcapitata (=Pseudokirchneriella subcapitata) provides an insight into genome evolution and environmental adaptations in the Sphaeropleales.</title>
        <authorList>
            <person name="Suzuki S."/>
            <person name="Yamaguchi H."/>
            <person name="Nakajima N."/>
            <person name="Kawachi M."/>
        </authorList>
    </citation>
    <scope>NUCLEOTIDE SEQUENCE [LARGE SCALE GENOMIC DNA]</scope>
    <source>
        <strain evidence="11 12">NIES-35</strain>
    </source>
</reference>
<dbReference type="InParanoid" id="A0A2V0P1Q0"/>
<feature type="coiled-coil region" evidence="8">
    <location>
        <begin position="908"/>
        <end position="935"/>
    </location>
</feature>
<evidence type="ECO:0000256" key="6">
    <source>
        <dbReference type="ARBA" id="ARBA00023175"/>
    </source>
</evidence>
<evidence type="ECO:0000256" key="3">
    <source>
        <dbReference type="ARBA" id="ARBA00022741"/>
    </source>
</evidence>
<dbReference type="InterPro" id="IPR001752">
    <property type="entry name" value="Kinesin_motor_dom"/>
</dbReference>
<evidence type="ECO:0000259" key="10">
    <source>
        <dbReference type="PROSITE" id="PS50067"/>
    </source>
</evidence>
<gene>
    <name evidence="11" type="ORF">Rsub_06126</name>
</gene>
<evidence type="ECO:0000256" key="4">
    <source>
        <dbReference type="ARBA" id="ARBA00022840"/>
    </source>
</evidence>
<feature type="binding site" evidence="7">
    <location>
        <begin position="103"/>
        <end position="110"/>
    </location>
    <ligand>
        <name>ATP</name>
        <dbReference type="ChEBI" id="CHEBI:30616"/>
    </ligand>
</feature>
<dbReference type="PRINTS" id="PR00380">
    <property type="entry name" value="KINESINHEAVY"/>
</dbReference>
<dbReference type="GO" id="GO:0007052">
    <property type="term" value="P:mitotic spindle organization"/>
    <property type="evidence" value="ECO:0007669"/>
    <property type="project" value="TreeGrafter"/>
</dbReference>
<dbReference type="GO" id="GO:0051231">
    <property type="term" value="P:spindle elongation"/>
    <property type="evidence" value="ECO:0007669"/>
    <property type="project" value="TreeGrafter"/>
</dbReference>
<proteinExistence type="inferred from homology"/>
<feature type="coiled-coil region" evidence="8">
    <location>
        <begin position="670"/>
        <end position="704"/>
    </location>
</feature>
<feature type="compositionally biased region" description="Low complexity" evidence="9">
    <location>
        <begin position="982"/>
        <end position="996"/>
    </location>
</feature>
<dbReference type="GO" id="GO:0005524">
    <property type="term" value="F:ATP binding"/>
    <property type="evidence" value="ECO:0007669"/>
    <property type="project" value="UniProtKB-UniRule"/>
</dbReference>
<dbReference type="PANTHER" id="PTHR47969">
    <property type="entry name" value="CHROMOSOME-ASSOCIATED KINESIN KIF4A-RELATED"/>
    <property type="match status" value="1"/>
</dbReference>
<evidence type="ECO:0000256" key="7">
    <source>
        <dbReference type="PROSITE-ProRule" id="PRU00283"/>
    </source>
</evidence>
<feature type="region of interest" description="Disordered" evidence="9">
    <location>
        <begin position="597"/>
        <end position="664"/>
    </location>
</feature>
<dbReference type="GO" id="GO:0003777">
    <property type="term" value="F:microtubule motor activity"/>
    <property type="evidence" value="ECO:0007669"/>
    <property type="project" value="InterPro"/>
</dbReference>
<name>A0A2V0P1Q0_9CHLO</name>
<dbReference type="GO" id="GO:0007018">
    <property type="term" value="P:microtubule-based movement"/>
    <property type="evidence" value="ECO:0007669"/>
    <property type="project" value="InterPro"/>
</dbReference>
<dbReference type="EMBL" id="BDRX01000044">
    <property type="protein sequence ID" value="GBF93794.1"/>
    <property type="molecule type" value="Genomic_DNA"/>
</dbReference>
<sequence>MTARGAGRGSTRPSWTGATPGLPIDVVARIHAGSPGARQDLLASANRCAILKAASLQPKPEDEYELSFVYGPDASSADVHARSIAPLLRRLLEGYNVCVLAFGATGSGKTTTLEGGGGADGLVALAAAELFELLHAKAVAVGEAVARRRRAPSAKGFDFFVEASHAEVADEAVHDLLAAGAGAAAAAALPVTEDAEDGPVVPGLRTRPARSADELRAAFEAGRAARDGRVGDAGSVHERASALFVVTVAQYAPAALPGEEDRVLLSRLTFVDMPGAERLGMDPEVLRLREGVATNRSLVAFASLLRRLAEGGADFANYEEGTLTRLLADALGGNCITLMVATLRQGEWEASATTLRHAAAARRVANYPIINHSRARGLLRKMRARLLAVAEDREALRDQLAAAPAGGDAEDCALGAARARDLEARLLEGRAEAAALAAERDALQARARARGLAASLSARLAKLKDAGADELQEKADLQEALIRSEEQRLAVSRALIDFQMEAVEAARDHEAARFALEQRVLELEGGRLEHFVRAEDHAALADARDELNARLRACQEDLERSQRTTAALEEQLAEAQSEVRRLTRLIANLEAASAGDASALVHADDEEEPPAPSAASAAAPVGRAAAAPRSAQQQATGRAGGGVRPGGGAPPGSPPPPPPDGGKVDLRRVRLQMQRQIKIQERRIQELEGQLADTAQQLEATRTLRAVSQDALDQARSIFRCRMEGAAREVSDLARRAALAAGRGGGGGAAALALAPEELLARVTSYLDEALAASEERSAEVRRDADELASRHTDLRRRLRLLYAGYRSLRYRLEDEWPAGAGPPPLVPHEDAVLAGGLEEILKQDEAPERAALARARDRVTKLEASVEAVRVRQLELDTLGPQGVGKLAAGGLAAAAARAAELQSIGMGALQLENARLREELDRLKRRITRSASMGPGAAAAGGTAAAAAAPAQAAPPDAALLAEVAKLRIENAQLRSRATAAAGAVATPQQAQQQQPPPQQQPAPDAALQQQQVRDFAARTQRELERKLQNAEARAIMAEEQLAVLQRYLAAASVTYQREIVRLKAELAAAAAAGRGGNGAAPPAR</sequence>
<keyword evidence="6 7" id="KW-0505">Motor protein</keyword>
<dbReference type="GO" id="GO:0005737">
    <property type="term" value="C:cytoplasm"/>
    <property type="evidence" value="ECO:0007669"/>
    <property type="project" value="UniProtKB-SubCell"/>
</dbReference>
<feature type="compositionally biased region" description="Pro residues" evidence="9">
    <location>
        <begin position="651"/>
        <end position="660"/>
    </location>
</feature>
<evidence type="ECO:0000256" key="8">
    <source>
        <dbReference type="SAM" id="Coils"/>
    </source>
</evidence>
<dbReference type="PROSITE" id="PS50067">
    <property type="entry name" value="KINESIN_MOTOR_2"/>
    <property type="match status" value="1"/>
</dbReference>
<dbReference type="Pfam" id="PF00225">
    <property type="entry name" value="Kinesin"/>
    <property type="match status" value="1"/>
</dbReference>
<feature type="coiled-coil region" evidence="8">
    <location>
        <begin position="379"/>
        <end position="488"/>
    </location>
</feature>
<keyword evidence="2" id="KW-0963">Cytoplasm</keyword>
<organism evidence="11 12">
    <name type="scientific">Raphidocelis subcapitata</name>
    <dbReference type="NCBI Taxonomy" id="307507"/>
    <lineage>
        <taxon>Eukaryota</taxon>
        <taxon>Viridiplantae</taxon>
        <taxon>Chlorophyta</taxon>
        <taxon>core chlorophytes</taxon>
        <taxon>Chlorophyceae</taxon>
        <taxon>CS clade</taxon>
        <taxon>Sphaeropleales</taxon>
        <taxon>Selenastraceae</taxon>
        <taxon>Raphidocelis</taxon>
    </lineage>
</organism>
<dbReference type="InterPro" id="IPR027640">
    <property type="entry name" value="Kinesin-like_fam"/>
</dbReference>
<protein>
    <recommendedName>
        <fullName evidence="10">Kinesin motor domain-containing protein</fullName>
    </recommendedName>
</protein>
<accession>A0A2V0P1Q0</accession>
<dbReference type="Proteomes" id="UP000247498">
    <property type="component" value="Unassembled WGS sequence"/>
</dbReference>
<dbReference type="InterPro" id="IPR027417">
    <property type="entry name" value="P-loop_NTPase"/>
</dbReference>